<feature type="region of interest" description="Disordered" evidence="1">
    <location>
        <begin position="252"/>
        <end position="276"/>
    </location>
</feature>
<dbReference type="PhylomeDB" id="A0A061B065"/>
<dbReference type="SUPFAM" id="SSF49879">
    <property type="entry name" value="SMAD/FHA domain"/>
    <property type="match status" value="1"/>
</dbReference>
<name>A0A061B065_CYBFA</name>
<dbReference type="Gene3D" id="2.60.200.20">
    <property type="match status" value="1"/>
</dbReference>
<dbReference type="VEuPathDB" id="FungiDB:BON22_1283"/>
<feature type="compositionally biased region" description="Basic and acidic residues" evidence="1">
    <location>
        <begin position="82"/>
        <end position="91"/>
    </location>
</feature>
<dbReference type="InterPro" id="IPR000253">
    <property type="entry name" value="FHA_dom"/>
</dbReference>
<feature type="compositionally biased region" description="Low complexity" evidence="1">
    <location>
        <begin position="22"/>
        <end position="31"/>
    </location>
</feature>
<organism evidence="3">
    <name type="scientific">Cyberlindnera fabianii</name>
    <name type="common">Yeast</name>
    <name type="synonym">Hansenula fabianii</name>
    <dbReference type="NCBI Taxonomy" id="36022"/>
    <lineage>
        <taxon>Eukaryota</taxon>
        <taxon>Fungi</taxon>
        <taxon>Dikarya</taxon>
        <taxon>Ascomycota</taxon>
        <taxon>Saccharomycotina</taxon>
        <taxon>Saccharomycetes</taxon>
        <taxon>Phaffomycetales</taxon>
        <taxon>Phaffomycetaceae</taxon>
        <taxon>Cyberlindnera</taxon>
    </lineage>
</organism>
<evidence type="ECO:0000256" key="1">
    <source>
        <dbReference type="SAM" id="MobiDB-lite"/>
    </source>
</evidence>
<sequence length="543" mass="60998">MSAFPPSSPILEHLEHHEEYDPFSSFSGPSSAPKKLVINTPFTKSKSKTTDAYPTPNPSSSVGNRSSSPARQQDHSPLPRSETAHVEEHSIDALQPAAPTPPILSILLYPDEKVTIGRSSRCSYFLKSKFASREHFKLHYGSDTNELNLLCKSSNGVIVHFGKKFRGYIEKVDESLYTLRNVPEDKVDDDVHTLDNIQVLKDEQIILPYTPDLTLEVKGSFIAVHITNEESETEDEMPVLNKRLSSIEPTDQMKKNATGDTTTATTKPTMEQKVTSAPTIKSLTNPLKTPLNKSTKSVELAPVKHLSRNATPILKSSIEETESPSMETLQRAKSIEPVQSTTTTQPHHTHKRSKSTEHKETTRAPLKTKSHNDLNKQVARRRKAEPGMSPQKKKPDTKQILHPTSTEKQRDPREKIENLNLEEILSTIEDVPAIQNLLSNHLAFSRLSQTPLKSLQTVSPLTQALTRQQLRAILASTEWIGVIYRHGKDAAGKFLEEEYYYDVEKDGDAQRVQLVGSLKGTSGLRNCRKTHKQYFWKKPQSRK</sequence>
<dbReference type="InterPro" id="IPR008984">
    <property type="entry name" value="SMAD_FHA_dom_sf"/>
</dbReference>
<dbReference type="SMART" id="SM00240">
    <property type="entry name" value="FHA"/>
    <property type="match status" value="1"/>
</dbReference>
<feature type="domain" description="FHA" evidence="2">
    <location>
        <begin position="114"/>
        <end position="164"/>
    </location>
</feature>
<dbReference type="OrthoDB" id="5348546at2759"/>
<feature type="compositionally biased region" description="Basic and acidic residues" evidence="1">
    <location>
        <begin position="393"/>
        <end position="413"/>
    </location>
</feature>
<dbReference type="PROSITE" id="PS50006">
    <property type="entry name" value="FHA_DOMAIN"/>
    <property type="match status" value="1"/>
</dbReference>
<feature type="region of interest" description="Disordered" evidence="1">
    <location>
        <begin position="314"/>
        <end position="413"/>
    </location>
</feature>
<gene>
    <name evidence="3" type="ORF">CYFA0S_10e03466g</name>
</gene>
<reference evidence="3" key="1">
    <citation type="journal article" date="2014" name="Genome Announc.">
        <title>Genome sequence of the yeast Cyberlindnera fabianii (Hansenula fabianii).</title>
        <authorList>
            <person name="Freel K.C."/>
            <person name="Sarilar V."/>
            <person name="Neuveglise C."/>
            <person name="Devillers H."/>
            <person name="Friedrich A."/>
            <person name="Schacherer J."/>
        </authorList>
    </citation>
    <scope>NUCLEOTIDE SEQUENCE</scope>
    <source>
        <strain evidence="3">YJS4271</strain>
    </source>
</reference>
<evidence type="ECO:0000313" key="3">
    <source>
        <dbReference type="EMBL" id="CDR42885.1"/>
    </source>
</evidence>
<evidence type="ECO:0000259" key="2">
    <source>
        <dbReference type="PROSITE" id="PS50006"/>
    </source>
</evidence>
<dbReference type="EMBL" id="LK052895">
    <property type="protein sequence ID" value="CDR42885.1"/>
    <property type="molecule type" value="Genomic_DNA"/>
</dbReference>
<accession>A0A061B065</accession>
<protein>
    <submittedName>
        <fullName evidence="3">CYFA0S10e03466g1_1</fullName>
    </submittedName>
</protein>
<feature type="compositionally biased region" description="Low complexity" evidence="1">
    <location>
        <begin position="58"/>
        <end position="69"/>
    </location>
</feature>
<feature type="compositionally biased region" description="Low complexity" evidence="1">
    <location>
        <begin position="258"/>
        <end position="269"/>
    </location>
</feature>
<dbReference type="Pfam" id="PF00498">
    <property type="entry name" value="FHA"/>
    <property type="match status" value="1"/>
</dbReference>
<feature type="region of interest" description="Disordered" evidence="1">
    <location>
        <begin position="1"/>
        <end position="97"/>
    </location>
</feature>
<proteinExistence type="predicted"/>
<dbReference type="AlphaFoldDB" id="A0A061B065"/>